<dbReference type="AlphaFoldDB" id="A0A5M8A2I8"/>
<proteinExistence type="predicted"/>
<dbReference type="Proteomes" id="UP000324324">
    <property type="component" value="Unassembled WGS sequence"/>
</dbReference>
<dbReference type="EMBL" id="VWRN01000068">
    <property type="protein sequence ID" value="KAA6117343.1"/>
    <property type="molecule type" value="Genomic_DNA"/>
</dbReference>
<accession>A0A5M8A2I8</accession>
<organism evidence="1 2">
    <name type="scientific">Cupriavidus cauae</name>
    <dbReference type="NCBI Taxonomy" id="2608999"/>
    <lineage>
        <taxon>Bacteria</taxon>
        <taxon>Pseudomonadati</taxon>
        <taxon>Pseudomonadota</taxon>
        <taxon>Betaproteobacteria</taxon>
        <taxon>Burkholderiales</taxon>
        <taxon>Burkholderiaceae</taxon>
        <taxon>Cupriavidus</taxon>
    </lineage>
</organism>
<dbReference type="RefSeq" id="WP_150084721.1">
    <property type="nucleotide sequence ID" value="NZ_VWRN01000068.1"/>
</dbReference>
<keyword evidence="2" id="KW-1185">Reference proteome</keyword>
<evidence type="ECO:0000313" key="2">
    <source>
        <dbReference type="Proteomes" id="UP000324324"/>
    </source>
</evidence>
<reference evidence="1 2" key="1">
    <citation type="submission" date="2019-09" db="EMBL/GenBank/DDBJ databases">
        <title>Isolation of a novel species in the genus Cupriavidus from patients with sepsis using whole genome sequencing.</title>
        <authorList>
            <person name="Kweon O.J."/>
            <person name="Lee M.-K."/>
        </authorList>
    </citation>
    <scope>NUCLEOTIDE SEQUENCE [LARGE SCALE GENOMIC DNA]</scope>
    <source>
        <strain evidence="1 2">MKL-01</strain>
    </source>
</reference>
<sequence length="125" mass="13629">MADSLADSTADLLACSLTCSLADLLADSLANSQARRADRHAALPAFISDVTPHYARATRRGDSTRVHPGEKALPRKEIRQSTPSLDAAAATRWRCESALQVQRPPQRGHRYIAAMFNAPRQGAHR</sequence>
<name>A0A5M8A2I8_9BURK</name>
<gene>
    <name evidence="1" type="ORF">F1599_23590</name>
</gene>
<comment type="caution">
    <text evidence="1">The sequence shown here is derived from an EMBL/GenBank/DDBJ whole genome shotgun (WGS) entry which is preliminary data.</text>
</comment>
<protein>
    <submittedName>
        <fullName evidence="1">Uncharacterized protein</fullName>
    </submittedName>
</protein>
<evidence type="ECO:0000313" key="1">
    <source>
        <dbReference type="EMBL" id="KAA6117343.1"/>
    </source>
</evidence>